<keyword evidence="1" id="KW-0472">Membrane</keyword>
<dbReference type="PANTHER" id="PTHR24047">
    <property type="entry name" value="FI01909P-RELATED"/>
    <property type="match status" value="1"/>
</dbReference>
<sequence length="606" mass="65895">MRVNLKLVFVVILKTSTIMLTLADLAVPFDSFEDFGNGTCAIISRVRKTVPVTRKDCRWCRTRIEYSTIFVPQTSVFCCNEYRRNDAGQCVPTCVPECLYSECVRPGVCECYQGYEKIDSNTCQPICDPPCIHGWCEEPGRCECFANYKKNATNAHECAPVCSGGCGPYGYCTAPNECTCISGYAGKQCDQPICSLECANSFCSAPDRCTCNDGYVESENSDEWNLCVPFCANFVSNALCTSPGNWTCLEGFERAGDDCLPKCEQECVNGECVAPNVCTCSDGYEDASMNRDASNCRPFCSNGCNHGTCVEPEKCLCDDGHSEADGGCSPDCNPACTGGYCAAPDQCACAEGSLKAHHFVCIPTCSSYQNITIHSNDTANSTVCYHFAEYELTANTTDGDGSFSILEEGTTFYLPCSYRNFPEGSPGVHQFQCFVQPMNESLEVVCTNDVLPQLINGSEALNVSNNETATLDSAGGFNFTFILTYLEYDADCAAHFCSESNRTLALNQLSQVLICMDVLHVNENAPTFDQGPKSSAFLIISILVAIFGTAAGVGSYVYFSGRATIYRVNLLTSDALIAEDGESNEYGDDTPSKNIRLEAVYKNTEL</sequence>
<keyword evidence="1" id="KW-0812">Transmembrane</keyword>
<keyword evidence="1" id="KW-1133">Transmembrane helix</keyword>
<protein>
    <recommendedName>
        <fullName evidence="3 4">EGF-like domain-containing protein</fullName>
    </recommendedName>
</protein>
<dbReference type="SMART" id="SM00181">
    <property type="entry name" value="EGF"/>
    <property type="match status" value="7"/>
</dbReference>
<evidence type="ECO:0000259" key="4">
    <source>
        <dbReference type="PROSITE" id="PS01186"/>
    </source>
</evidence>
<feature type="chain" id="PRO_5047277528" description="EGF-like domain-containing protein" evidence="2">
    <location>
        <begin position="24"/>
        <end position="606"/>
    </location>
</feature>
<evidence type="ECO:0000259" key="3">
    <source>
        <dbReference type="PROSITE" id="PS00022"/>
    </source>
</evidence>
<dbReference type="PROSITE" id="PS00022">
    <property type="entry name" value="EGF_1"/>
    <property type="match status" value="1"/>
</dbReference>
<dbReference type="Proteomes" id="UP001307889">
    <property type="component" value="Chromosome 8"/>
</dbReference>
<reference evidence="5 6" key="1">
    <citation type="submission" date="2023-09" db="EMBL/GenBank/DDBJ databases">
        <title>Nesidiocoris tenuis whole genome shotgun sequence.</title>
        <authorList>
            <person name="Shibata T."/>
            <person name="Shimoda M."/>
            <person name="Kobayashi T."/>
            <person name="Uehara T."/>
        </authorList>
    </citation>
    <scope>NUCLEOTIDE SEQUENCE [LARGE SCALE GENOMIC DNA]</scope>
    <source>
        <strain evidence="5 6">Japan</strain>
    </source>
</reference>
<keyword evidence="2" id="KW-0732">Signal</keyword>
<organism evidence="5 6">
    <name type="scientific">Nesidiocoris tenuis</name>
    <dbReference type="NCBI Taxonomy" id="355587"/>
    <lineage>
        <taxon>Eukaryota</taxon>
        <taxon>Metazoa</taxon>
        <taxon>Ecdysozoa</taxon>
        <taxon>Arthropoda</taxon>
        <taxon>Hexapoda</taxon>
        <taxon>Insecta</taxon>
        <taxon>Pterygota</taxon>
        <taxon>Neoptera</taxon>
        <taxon>Paraneoptera</taxon>
        <taxon>Hemiptera</taxon>
        <taxon>Heteroptera</taxon>
        <taxon>Panheteroptera</taxon>
        <taxon>Cimicomorpha</taxon>
        <taxon>Miridae</taxon>
        <taxon>Dicyphina</taxon>
        <taxon>Nesidiocoris</taxon>
    </lineage>
</organism>
<dbReference type="PROSITE" id="PS01186">
    <property type="entry name" value="EGF_2"/>
    <property type="match status" value="1"/>
</dbReference>
<dbReference type="InterPro" id="IPR053255">
    <property type="entry name" value="EGF-like_domain"/>
</dbReference>
<dbReference type="EMBL" id="AP028916">
    <property type="protein sequence ID" value="BES97431.1"/>
    <property type="molecule type" value="Genomic_DNA"/>
</dbReference>
<keyword evidence="6" id="KW-1185">Reference proteome</keyword>
<gene>
    <name evidence="5" type="ORF">NTJ_10245</name>
</gene>
<evidence type="ECO:0000256" key="1">
    <source>
        <dbReference type="SAM" id="Phobius"/>
    </source>
</evidence>
<dbReference type="Gene3D" id="2.10.25.10">
    <property type="entry name" value="Laminin"/>
    <property type="match status" value="6"/>
</dbReference>
<proteinExistence type="predicted"/>
<feature type="signal peptide" evidence="2">
    <location>
        <begin position="1"/>
        <end position="23"/>
    </location>
</feature>
<evidence type="ECO:0000313" key="5">
    <source>
        <dbReference type="EMBL" id="BES97431.1"/>
    </source>
</evidence>
<dbReference type="InterPro" id="IPR000742">
    <property type="entry name" value="EGF"/>
</dbReference>
<accession>A0ABN7AZ47</accession>
<dbReference type="PANTHER" id="PTHR24047:SF29">
    <property type="entry name" value="EATER-RELATED"/>
    <property type="match status" value="1"/>
</dbReference>
<evidence type="ECO:0000313" key="6">
    <source>
        <dbReference type="Proteomes" id="UP001307889"/>
    </source>
</evidence>
<evidence type="ECO:0000256" key="2">
    <source>
        <dbReference type="SAM" id="SignalP"/>
    </source>
</evidence>
<name>A0ABN7AZ47_9HEMI</name>
<feature type="domain" description="EGF-like" evidence="3 4">
    <location>
        <begin position="178"/>
        <end position="189"/>
    </location>
</feature>
<feature type="transmembrane region" description="Helical" evidence="1">
    <location>
        <begin position="536"/>
        <end position="559"/>
    </location>
</feature>